<comment type="similarity">
    <text evidence="2 9">Belongs to the mitochondrial carrier (TC 2.A.29) family.</text>
</comment>
<dbReference type="AlphaFoldDB" id="A0A7S2SIR5"/>
<evidence type="ECO:0000256" key="5">
    <source>
        <dbReference type="ARBA" id="ARBA00022737"/>
    </source>
</evidence>
<dbReference type="PRINTS" id="PR00926">
    <property type="entry name" value="MITOCARRIER"/>
</dbReference>
<keyword evidence="3 9" id="KW-0813">Transport</keyword>
<evidence type="ECO:0000256" key="7">
    <source>
        <dbReference type="ARBA" id="ARBA00023136"/>
    </source>
</evidence>
<dbReference type="InterPro" id="IPR052217">
    <property type="entry name" value="Mito/Peroxisomal_Carrier"/>
</dbReference>
<dbReference type="EMBL" id="HBHK01023006">
    <property type="protein sequence ID" value="CAD9701306.1"/>
    <property type="molecule type" value="Transcribed_RNA"/>
</dbReference>
<feature type="repeat" description="Solcar" evidence="8">
    <location>
        <begin position="5"/>
        <end position="99"/>
    </location>
</feature>
<keyword evidence="6 10" id="KW-1133">Transmembrane helix</keyword>
<evidence type="ECO:0000313" key="11">
    <source>
        <dbReference type="EMBL" id="CAD9701306.1"/>
    </source>
</evidence>
<evidence type="ECO:0000256" key="1">
    <source>
        <dbReference type="ARBA" id="ARBA00004141"/>
    </source>
</evidence>
<evidence type="ECO:0000256" key="3">
    <source>
        <dbReference type="ARBA" id="ARBA00022448"/>
    </source>
</evidence>
<evidence type="ECO:0000256" key="6">
    <source>
        <dbReference type="ARBA" id="ARBA00022989"/>
    </source>
</evidence>
<dbReference type="EMBL" id="HBHK01023007">
    <property type="protein sequence ID" value="CAD9701309.1"/>
    <property type="molecule type" value="Transcribed_RNA"/>
</dbReference>
<gene>
    <name evidence="11" type="ORF">QSP1433_LOCUS14539</name>
    <name evidence="12" type="ORF">QSP1433_LOCUS14540</name>
</gene>
<keyword evidence="4 8" id="KW-0812">Transmembrane</keyword>
<dbReference type="PANTHER" id="PTHR45939:SF1">
    <property type="entry name" value="MITOCHONDRIAL THIAMINE PYROPHOSPHATE CARRIER 1-RELATED"/>
    <property type="match status" value="1"/>
</dbReference>
<dbReference type="InterPro" id="IPR023395">
    <property type="entry name" value="MCP_dom_sf"/>
</dbReference>
<dbReference type="InterPro" id="IPR002067">
    <property type="entry name" value="MCP"/>
</dbReference>
<feature type="repeat" description="Solcar" evidence="8">
    <location>
        <begin position="111"/>
        <end position="190"/>
    </location>
</feature>
<evidence type="ECO:0000256" key="2">
    <source>
        <dbReference type="ARBA" id="ARBA00006375"/>
    </source>
</evidence>
<evidence type="ECO:0000256" key="9">
    <source>
        <dbReference type="RuleBase" id="RU000488"/>
    </source>
</evidence>
<keyword evidence="5" id="KW-0677">Repeat</keyword>
<proteinExistence type="inferred from homology"/>
<organism evidence="11">
    <name type="scientific">Mucochytrium quahogii</name>
    <dbReference type="NCBI Taxonomy" id="96639"/>
    <lineage>
        <taxon>Eukaryota</taxon>
        <taxon>Sar</taxon>
        <taxon>Stramenopiles</taxon>
        <taxon>Bigyra</taxon>
        <taxon>Labyrinthulomycetes</taxon>
        <taxon>Thraustochytrida</taxon>
        <taxon>Thraustochytriidae</taxon>
        <taxon>Mucochytrium</taxon>
    </lineage>
</organism>
<comment type="subcellular location">
    <subcellularLocation>
        <location evidence="1">Membrane</location>
        <topology evidence="1">Multi-pass membrane protein</topology>
    </subcellularLocation>
</comment>
<dbReference type="GO" id="GO:0016020">
    <property type="term" value="C:membrane"/>
    <property type="evidence" value="ECO:0007669"/>
    <property type="project" value="UniProtKB-SubCell"/>
</dbReference>
<dbReference type="SUPFAM" id="SSF103506">
    <property type="entry name" value="Mitochondrial carrier"/>
    <property type="match status" value="1"/>
</dbReference>
<evidence type="ECO:0000256" key="4">
    <source>
        <dbReference type="ARBA" id="ARBA00022692"/>
    </source>
</evidence>
<dbReference type="InterPro" id="IPR018108">
    <property type="entry name" value="MCP_transmembrane"/>
</dbReference>
<dbReference type="PANTHER" id="PTHR45939">
    <property type="entry name" value="PEROXISOMAL MEMBRANE PROTEIN PMP34-RELATED"/>
    <property type="match status" value="1"/>
</dbReference>
<evidence type="ECO:0000313" key="12">
    <source>
        <dbReference type="EMBL" id="CAD9701309.1"/>
    </source>
</evidence>
<feature type="transmembrane region" description="Helical" evidence="10">
    <location>
        <begin position="202"/>
        <end position="224"/>
    </location>
</feature>
<feature type="repeat" description="Solcar" evidence="8">
    <location>
        <begin position="200"/>
        <end position="286"/>
    </location>
</feature>
<dbReference type="PROSITE" id="PS50920">
    <property type="entry name" value="SOLCAR"/>
    <property type="match status" value="3"/>
</dbReference>
<name>A0A7S2SIR5_9STRA</name>
<protein>
    <submittedName>
        <fullName evidence="11">Uncharacterized protein</fullName>
    </submittedName>
</protein>
<evidence type="ECO:0000256" key="10">
    <source>
        <dbReference type="SAM" id="Phobius"/>
    </source>
</evidence>
<feature type="transmembrane region" description="Helical" evidence="10">
    <location>
        <begin position="12"/>
        <end position="31"/>
    </location>
</feature>
<dbReference type="Pfam" id="PF00153">
    <property type="entry name" value="Mito_carr"/>
    <property type="match status" value="3"/>
</dbReference>
<evidence type="ECO:0000256" key="8">
    <source>
        <dbReference type="PROSITE-ProRule" id="PRU00282"/>
    </source>
</evidence>
<keyword evidence="7 8" id="KW-0472">Membrane</keyword>
<dbReference type="Gene3D" id="1.50.40.10">
    <property type="entry name" value="Mitochondrial carrier domain"/>
    <property type="match status" value="1"/>
</dbReference>
<reference evidence="11" key="1">
    <citation type="submission" date="2021-01" db="EMBL/GenBank/DDBJ databases">
        <authorList>
            <person name="Corre E."/>
            <person name="Pelletier E."/>
            <person name="Niang G."/>
            <person name="Scheremetjew M."/>
            <person name="Finn R."/>
            <person name="Kale V."/>
            <person name="Holt S."/>
            <person name="Cochrane G."/>
            <person name="Meng A."/>
            <person name="Brown T."/>
            <person name="Cohen L."/>
        </authorList>
    </citation>
    <scope>NUCLEOTIDE SEQUENCE</scope>
    <source>
        <strain evidence="11">NY070348D</strain>
    </source>
</reference>
<dbReference type="GO" id="GO:0015217">
    <property type="term" value="F:ADP transmembrane transporter activity"/>
    <property type="evidence" value="ECO:0007669"/>
    <property type="project" value="TreeGrafter"/>
</dbReference>
<sequence length="302" mass="33257">MNLDEETVIAGVAAGVGAGLSTVVFFPLELIKTKLQAQVKHKGEQRPEEPVFNGFSDVWTHLVGQGGVGSLFHGLPPTLFRSVVCDSLYFTLSTTLVKRVQQRLGRELVATEAIVCGVISACATQLFVHPIDTVTTKILADQSESSPVQLVKRIYRENGIAGFWKGYAASMILSLNPALQFTTFDRAKEACLNKLNKKELTAAQLFILGMVTKAFTLTIIYPLIRAKVRMQASKENDKHATIVSSFADIIENEGVPGLYKGLKEQIGKSTMSTALLLTCKEKIVYLITKLLRRDNIRRNQTI</sequence>
<accession>A0A7S2SIR5</accession>